<dbReference type="RefSeq" id="WP_109744884.1">
    <property type="nucleotide sequence ID" value="NZ_QGGO01000032.1"/>
</dbReference>
<dbReference type="OrthoDB" id="965519at2"/>
<organism evidence="1 2">
    <name type="scientific">Arcicella aurantiaca</name>
    <dbReference type="NCBI Taxonomy" id="591202"/>
    <lineage>
        <taxon>Bacteria</taxon>
        <taxon>Pseudomonadati</taxon>
        <taxon>Bacteroidota</taxon>
        <taxon>Cytophagia</taxon>
        <taxon>Cytophagales</taxon>
        <taxon>Flectobacillaceae</taxon>
        <taxon>Arcicella</taxon>
    </lineage>
</organism>
<evidence type="ECO:0000313" key="2">
    <source>
        <dbReference type="Proteomes" id="UP000245489"/>
    </source>
</evidence>
<dbReference type="InterPro" id="IPR058238">
    <property type="entry name" value="Lant_leader_dom"/>
</dbReference>
<keyword evidence="2" id="KW-1185">Reference proteome</keyword>
<dbReference type="NCBIfam" id="NF038153">
    <property type="entry name" value="lant_leader_L1a"/>
    <property type="match status" value="1"/>
</dbReference>
<comment type="caution">
    <text evidence="1">The sequence shown here is derived from an EMBL/GenBank/DDBJ whole genome shotgun (WGS) entry which is preliminary data.</text>
</comment>
<reference evidence="1 2" key="1">
    <citation type="submission" date="2018-05" db="EMBL/GenBank/DDBJ databases">
        <title>Genomic Encyclopedia of Archaeal and Bacterial Type Strains, Phase II (KMG-II): from individual species to whole genera.</title>
        <authorList>
            <person name="Goeker M."/>
        </authorList>
    </citation>
    <scope>NUCLEOTIDE SEQUENCE [LARGE SCALE GENOMIC DNA]</scope>
    <source>
        <strain evidence="1 2">DSM 22214</strain>
    </source>
</reference>
<protein>
    <recommendedName>
        <fullName evidence="3">Natural product</fullName>
    </recommendedName>
</protein>
<sequence length="64" mass="6820">MKKQVKIAQKLSFDKETVSKLDEDQLKNVAGGGSLSCNAAAVAEDDNDEVLDINSCCNNSCNKA</sequence>
<name>A0A316DKN8_9BACT</name>
<evidence type="ECO:0000313" key="1">
    <source>
        <dbReference type="EMBL" id="PWK18072.1"/>
    </source>
</evidence>
<evidence type="ECO:0008006" key="3">
    <source>
        <dbReference type="Google" id="ProtNLM"/>
    </source>
</evidence>
<dbReference type="EMBL" id="QGGO01000032">
    <property type="protein sequence ID" value="PWK18072.1"/>
    <property type="molecule type" value="Genomic_DNA"/>
</dbReference>
<proteinExistence type="predicted"/>
<dbReference type="Proteomes" id="UP000245489">
    <property type="component" value="Unassembled WGS sequence"/>
</dbReference>
<gene>
    <name evidence="1" type="ORF">LV89_04223</name>
</gene>
<accession>A0A316DKN8</accession>
<dbReference type="AlphaFoldDB" id="A0A316DKN8"/>